<sequence length="117" mass="13627">MAGEKRKKVIIDNETRKVDEIAIDMLKNNIKIDEVSKEIEVSISTILGYVTDYIKEFGENGFNINLNDFYNEEEEETILKAINKVGYEKISLIKKELPDYIKYEAIRAVILKEFFKA</sequence>
<proteinExistence type="predicted"/>
<protein>
    <recommendedName>
        <fullName evidence="1">Helicase Helix-turn-helix domain-containing protein</fullName>
    </recommendedName>
</protein>
<evidence type="ECO:0000313" key="2">
    <source>
        <dbReference type="EMBL" id="CAG9707692.1"/>
    </source>
</evidence>
<gene>
    <name evidence="2" type="ORF">CNEO_43150</name>
</gene>
<dbReference type="EMBL" id="CAKJVE010000004">
    <property type="protein sequence ID" value="CAG9707692.1"/>
    <property type="molecule type" value="Genomic_DNA"/>
</dbReference>
<dbReference type="Pfam" id="PF14493">
    <property type="entry name" value="HTH_40"/>
    <property type="match status" value="1"/>
</dbReference>
<reference evidence="2" key="1">
    <citation type="submission" date="2021-10" db="EMBL/GenBank/DDBJ databases">
        <authorList>
            <person name="Mesa V."/>
        </authorList>
    </citation>
    <scope>NUCLEOTIDE SEQUENCE</scope>
    <source>
        <strain evidence="2">CC3_PB</strain>
    </source>
</reference>
<name>A0AA86MNB4_9CLOT</name>
<dbReference type="Proteomes" id="UP000789738">
    <property type="component" value="Unassembled WGS sequence"/>
</dbReference>
<accession>A0AA86MNB4</accession>
<evidence type="ECO:0000259" key="1">
    <source>
        <dbReference type="Pfam" id="PF14493"/>
    </source>
</evidence>
<organism evidence="2 3">
    <name type="scientific">Clostridium neonatale</name>
    <dbReference type="NCBI Taxonomy" id="137838"/>
    <lineage>
        <taxon>Bacteria</taxon>
        <taxon>Bacillati</taxon>
        <taxon>Bacillota</taxon>
        <taxon>Clostridia</taxon>
        <taxon>Eubacteriales</taxon>
        <taxon>Clostridiaceae</taxon>
        <taxon>Clostridium</taxon>
    </lineage>
</organism>
<comment type="caution">
    <text evidence="2">The sequence shown here is derived from an EMBL/GenBank/DDBJ whole genome shotgun (WGS) entry which is preliminary data.</text>
</comment>
<dbReference type="AlphaFoldDB" id="A0AA86MNB4"/>
<dbReference type="InterPro" id="IPR029491">
    <property type="entry name" value="Helicase_HTH"/>
</dbReference>
<feature type="domain" description="Helicase Helix-turn-helix" evidence="1">
    <location>
        <begin position="20"/>
        <end position="110"/>
    </location>
</feature>
<evidence type="ECO:0000313" key="3">
    <source>
        <dbReference type="Proteomes" id="UP000789738"/>
    </source>
</evidence>